<dbReference type="InterPro" id="IPR039759">
    <property type="entry name" value="eIF2D_SUI1"/>
</dbReference>
<dbReference type="GO" id="GO:0001731">
    <property type="term" value="P:formation of translation preinitiation complex"/>
    <property type="evidence" value="ECO:0007669"/>
    <property type="project" value="InterPro"/>
</dbReference>
<dbReference type="STRING" id="40998.A0A2P7ZAD4"/>
<name>A0A2P7ZAD4_9PEZI</name>
<evidence type="ECO:0000313" key="3">
    <source>
        <dbReference type="EMBL" id="PSK45170.1"/>
    </source>
</evidence>
<dbReference type="SUPFAM" id="SSF88697">
    <property type="entry name" value="PUA domain-like"/>
    <property type="match status" value="1"/>
</dbReference>
<dbReference type="PANTHER" id="PTHR12217:SF4">
    <property type="entry name" value="EUKARYOTIC TRANSLATION INITIATION FACTOR 2D"/>
    <property type="match status" value="1"/>
</dbReference>
<keyword evidence="4" id="KW-1185">Reference proteome</keyword>
<dbReference type="InterPro" id="IPR036885">
    <property type="entry name" value="SWIB_MDM2_dom_sf"/>
</dbReference>
<dbReference type="PROSITE" id="PS50296">
    <property type="entry name" value="SUI1"/>
    <property type="match status" value="1"/>
</dbReference>
<comment type="caution">
    <text evidence="3">The sequence shown here is derived from an EMBL/GenBank/DDBJ whole genome shotgun (WGS) entry which is preliminary data.</text>
</comment>
<sequence>MFKKKPQIKPLAPLRSSDRRKIADQIITDYGLEAPLPSDNTEEDKATATTKHTDLRNALLPDNIQTARFTTTHGPDLKKVSGTVYVGSHPGEDARVLWFKIEEQMFPTVYTLWQNPGIVPLLHTPEMVVKKIQGGADLMTPGLAGPPFPGKASKGATVAVASLDSPSVPVSVGSCLIDIAPLSSTQGAKGRAIETMHWAGDELWAFSTANKPGKDRPEEIPEWSGNTDANGLANPTAGMSLDDDREDGGVPLNGDAEPSNGTSSSVAADIVAQGNADDGESEPARIWTTSEIDEAFHNAFLYGVHEHIKTNPSVKNHGLDFPLSQSFVTSTLITPFLPTFSAEDSKQLQIKNTSFKNLKKFIKSLDKAMIIKAKDKPNETVILDIDFEDAAVKNFKPYRLPKKETLAGSSQGRGIPATSTPEGTDPSVGQKLSVSSYYKPPERLSPLLGSSPPPAGNLYTTIDLKSAIASYIESENLISQTNKRLVTLNPVLSNALFTGAHPLDKEVLAKGTVPRDALTDRVISSSSPLFSITRTLSSSAQPETSKPRTGAQPKVKITLETRSGNKTVTKIAGVEKFWINPHLLADELRKTCAGSTSVEPLVGSSPKEGAMEVMVQGPQRDSVIKALGRRGVRELWVEVVDKTKKKK</sequence>
<dbReference type="InterPro" id="IPR001950">
    <property type="entry name" value="SUI1"/>
</dbReference>
<protein>
    <submittedName>
        <fullName evidence="3">Translation machinery-associated protein 64</fullName>
    </submittedName>
</protein>
<feature type="region of interest" description="Disordered" evidence="1">
    <location>
        <begin position="406"/>
        <end position="430"/>
    </location>
</feature>
<evidence type="ECO:0000256" key="1">
    <source>
        <dbReference type="SAM" id="MobiDB-lite"/>
    </source>
</evidence>
<dbReference type="SUPFAM" id="SSF47592">
    <property type="entry name" value="SWIB/MDM2 domain"/>
    <property type="match status" value="1"/>
</dbReference>
<dbReference type="OrthoDB" id="199771at2759"/>
<dbReference type="EMBL" id="NHZQ01000251">
    <property type="protein sequence ID" value="PSK45170.1"/>
    <property type="molecule type" value="Genomic_DNA"/>
</dbReference>
<dbReference type="GO" id="GO:0003743">
    <property type="term" value="F:translation initiation factor activity"/>
    <property type="evidence" value="ECO:0007669"/>
    <property type="project" value="InterPro"/>
</dbReference>
<dbReference type="CDD" id="cd21156">
    <property type="entry name" value="PUA_eIF2d-like"/>
    <property type="match status" value="1"/>
</dbReference>
<evidence type="ECO:0000259" key="2">
    <source>
        <dbReference type="PROSITE" id="PS50296"/>
    </source>
</evidence>
<dbReference type="CDD" id="cd11608">
    <property type="entry name" value="eIF2D_C"/>
    <property type="match status" value="1"/>
</dbReference>
<dbReference type="InterPro" id="IPR039757">
    <property type="entry name" value="EIF2D"/>
</dbReference>
<organism evidence="3 4">
    <name type="scientific">Elsinoe australis</name>
    <dbReference type="NCBI Taxonomy" id="40998"/>
    <lineage>
        <taxon>Eukaryota</taxon>
        <taxon>Fungi</taxon>
        <taxon>Dikarya</taxon>
        <taxon>Ascomycota</taxon>
        <taxon>Pezizomycotina</taxon>
        <taxon>Dothideomycetes</taxon>
        <taxon>Dothideomycetidae</taxon>
        <taxon>Myriangiales</taxon>
        <taxon>Elsinoaceae</taxon>
        <taxon>Elsinoe</taxon>
    </lineage>
</organism>
<dbReference type="InterPro" id="IPR041366">
    <property type="entry name" value="Pre-PUA"/>
</dbReference>
<dbReference type="SUPFAM" id="SSF55159">
    <property type="entry name" value="eIF1-like"/>
    <property type="match status" value="1"/>
</dbReference>
<dbReference type="Gene3D" id="3.30.780.10">
    <property type="entry name" value="SUI1-like domain"/>
    <property type="match status" value="1"/>
</dbReference>
<dbReference type="FunFam" id="3.30.780.10:FF:000008">
    <property type="entry name" value="eukaryotic translation initiation factor 2D"/>
    <property type="match status" value="1"/>
</dbReference>
<dbReference type="AlphaFoldDB" id="A0A2P7ZAD4"/>
<dbReference type="Pfam" id="PF26292">
    <property type="entry name" value="PUA_elF2D"/>
    <property type="match status" value="1"/>
</dbReference>
<dbReference type="Pfam" id="PF01253">
    <property type="entry name" value="SUI1"/>
    <property type="match status" value="1"/>
</dbReference>
<dbReference type="Proteomes" id="UP000243723">
    <property type="component" value="Unassembled WGS sequence"/>
</dbReference>
<proteinExistence type="predicted"/>
<evidence type="ECO:0000313" key="4">
    <source>
        <dbReference type="Proteomes" id="UP000243723"/>
    </source>
</evidence>
<dbReference type="InterPro" id="IPR048248">
    <property type="entry name" value="PUA_eIF2d-like"/>
</dbReference>
<dbReference type="InterPro" id="IPR058886">
    <property type="entry name" value="SWIB_eIF2D"/>
</dbReference>
<dbReference type="PANTHER" id="PTHR12217">
    <property type="entry name" value="EUKARYOTIC TRANSLATION INITIATION FACTOR 2D"/>
    <property type="match status" value="1"/>
</dbReference>
<dbReference type="Pfam" id="PF25304">
    <property type="entry name" value="WHD_eIF2D"/>
    <property type="match status" value="1"/>
</dbReference>
<feature type="region of interest" description="Disordered" evidence="1">
    <location>
        <begin position="208"/>
        <end position="264"/>
    </location>
</feature>
<dbReference type="InterPro" id="IPR015947">
    <property type="entry name" value="PUA-like_sf"/>
</dbReference>
<reference evidence="3 4" key="1">
    <citation type="submission" date="2017-05" db="EMBL/GenBank/DDBJ databases">
        <title>Draft genome sequence of Elsinoe australis.</title>
        <authorList>
            <person name="Cheng Q."/>
        </authorList>
    </citation>
    <scope>NUCLEOTIDE SEQUENCE [LARGE SCALE GENOMIC DNA]</scope>
    <source>
        <strain evidence="3 4">NL1</strain>
    </source>
</reference>
<accession>A0A2P7ZAD4</accession>
<dbReference type="Pfam" id="PF26291">
    <property type="entry name" value="SWIB_eIF2D"/>
    <property type="match status" value="1"/>
</dbReference>
<gene>
    <name evidence="3" type="ORF">B9Z65_2310</name>
</gene>
<dbReference type="InterPro" id="IPR057429">
    <property type="entry name" value="WH_eIF2D"/>
</dbReference>
<feature type="compositionally biased region" description="Polar residues" evidence="1">
    <location>
        <begin position="407"/>
        <end position="422"/>
    </location>
</feature>
<dbReference type="Gene3D" id="3.10.400.20">
    <property type="match status" value="1"/>
</dbReference>
<dbReference type="InterPro" id="IPR036877">
    <property type="entry name" value="SUI1_dom_sf"/>
</dbReference>
<dbReference type="Pfam" id="PF17832">
    <property type="entry name" value="Pre-PUA"/>
    <property type="match status" value="1"/>
</dbReference>
<feature type="domain" description="SUI1" evidence="2">
    <location>
        <begin position="555"/>
        <end position="631"/>
    </location>
</feature>